<dbReference type="AlphaFoldDB" id="C6T2E6"/>
<sequence>MSINIFSAFVDVFNVAIWRINFLTNPLIFNCPFDNSTVIFLINRLKDELKDLKLIINVSIEELVVDCFVLFINGFNTLLASCNLAIYGISPVLDRLIVMPVFTMMQLGSMNSISKILNVMKLCCEEVEPLCSGCLNTNFRADFTSKGHDQEKKQVIYRSKKSMERTRMRVS</sequence>
<organism evidence="1">
    <name type="scientific">Glycine max</name>
    <name type="common">Soybean</name>
    <name type="synonym">Glycine hispida</name>
    <dbReference type="NCBI Taxonomy" id="3847"/>
    <lineage>
        <taxon>Eukaryota</taxon>
        <taxon>Viridiplantae</taxon>
        <taxon>Streptophyta</taxon>
        <taxon>Embryophyta</taxon>
        <taxon>Tracheophyta</taxon>
        <taxon>Spermatophyta</taxon>
        <taxon>Magnoliopsida</taxon>
        <taxon>eudicotyledons</taxon>
        <taxon>Gunneridae</taxon>
        <taxon>Pentapetalae</taxon>
        <taxon>rosids</taxon>
        <taxon>fabids</taxon>
        <taxon>Fabales</taxon>
        <taxon>Fabaceae</taxon>
        <taxon>Papilionoideae</taxon>
        <taxon>50 kb inversion clade</taxon>
        <taxon>NPAAA clade</taxon>
        <taxon>indigoferoid/millettioid clade</taxon>
        <taxon>Phaseoleae</taxon>
        <taxon>Glycine</taxon>
        <taxon>Glycine subgen. Soja</taxon>
    </lineage>
</organism>
<dbReference type="EMBL" id="BT091605">
    <property type="protein sequence ID" value="ACU15801.1"/>
    <property type="molecule type" value="mRNA"/>
</dbReference>
<protein>
    <submittedName>
        <fullName evidence="1">Uncharacterized protein</fullName>
    </submittedName>
</protein>
<evidence type="ECO:0000313" key="1">
    <source>
        <dbReference type="EMBL" id="ACU15801.1"/>
    </source>
</evidence>
<proteinExistence type="evidence at transcript level"/>
<reference evidence="1" key="1">
    <citation type="submission" date="2009-08" db="EMBL/GenBank/DDBJ databases">
        <authorList>
            <person name="Cheung F."/>
            <person name="Xiao Y."/>
            <person name="Chan A."/>
            <person name="Moskal W."/>
            <person name="Town C.D."/>
        </authorList>
    </citation>
    <scope>NUCLEOTIDE SEQUENCE</scope>
</reference>
<feature type="non-terminal residue" evidence="1">
    <location>
        <position position="171"/>
    </location>
</feature>
<accession>C6T2E6</accession>
<name>C6T2E6_SOYBN</name>